<dbReference type="Pfam" id="PF10613">
    <property type="entry name" value="Lig_chan-Glu_bd"/>
    <property type="match status" value="1"/>
</dbReference>
<evidence type="ECO:0000256" key="7">
    <source>
        <dbReference type="ARBA" id="ARBA00023065"/>
    </source>
</evidence>
<dbReference type="InterPro" id="IPR019594">
    <property type="entry name" value="Glu/Gly-bd"/>
</dbReference>
<keyword evidence="8 13" id="KW-0472">Membrane</keyword>
<evidence type="ECO:0000256" key="10">
    <source>
        <dbReference type="ARBA" id="ARBA00023180"/>
    </source>
</evidence>
<evidence type="ECO:0000256" key="2">
    <source>
        <dbReference type="ARBA" id="ARBA00008685"/>
    </source>
</evidence>
<feature type="domain" description="Ionotropic glutamate receptor L-glutamate and glycine-binding" evidence="15">
    <location>
        <begin position="139"/>
        <end position="245"/>
    </location>
</feature>
<evidence type="ECO:0000256" key="8">
    <source>
        <dbReference type="ARBA" id="ARBA00023136"/>
    </source>
</evidence>
<gene>
    <name evidence="16" type="ORF">CHIRRI_LOCUS5753</name>
</gene>
<accession>A0A9P0NCV3</accession>
<evidence type="ECO:0000256" key="3">
    <source>
        <dbReference type="ARBA" id="ARBA00022448"/>
    </source>
</evidence>
<proteinExistence type="inferred from homology"/>
<evidence type="ECO:0008006" key="18">
    <source>
        <dbReference type="Google" id="ProtNLM"/>
    </source>
</evidence>
<keyword evidence="9" id="KW-0675">Receptor</keyword>
<feature type="transmembrane region" description="Helical" evidence="13">
    <location>
        <begin position="509"/>
        <end position="531"/>
    </location>
</feature>
<feature type="transmembrane region" description="Helical" evidence="13">
    <location>
        <begin position="266"/>
        <end position="286"/>
    </location>
</feature>
<dbReference type="PANTHER" id="PTHR42643:SF30">
    <property type="entry name" value="IONOTROPIC RECEPTOR 40A-RELATED"/>
    <property type="match status" value="1"/>
</dbReference>
<evidence type="ECO:0000256" key="6">
    <source>
        <dbReference type="ARBA" id="ARBA00022989"/>
    </source>
</evidence>
<evidence type="ECO:0000256" key="12">
    <source>
        <dbReference type="ARBA" id="ARBA00023303"/>
    </source>
</evidence>
<comment type="subcellular location">
    <subcellularLocation>
        <location evidence="1">Cell membrane</location>
        <topology evidence="1">Multi-pass membrane protein</topology>
    </subcellularLocation>
</comment>
<dbReference type="InterPro" id="IPR001320">
    <property type="entry name" value="Iontro_rcpt_C"/>
</dbReference>
<reference evidence="16" key="2">
    <citation type="submission" date="2022-10" db="EMBL/GenBank/DDBJ databases">
        <authorList>
            <consortium name="ENA_rothamsted_submissions"/>
            <consortium name="culmorum"/>
            <person name="King R."/>
        </authorList>
    </citation>
    <scope>NUCLEOTIDE SEQUENCE</scope>
</reference>
<organism evidence="16 17">
    <name type="scientific">Chironomus riparius</name>
    <dbReference type="NCBI Taxonomy" id="315576"/>
    <lineage>
        <taxon>Eukaryota</taxon>
        <taxon>Metazoa</taxon>
        <taxon>Ecdysozoa</taxon>
        <taxon>Arthropoda</taxon>
        <taxon>Hexapoda</taxon>
        <taxon>Insecta</taxon>
        <taxon>Pterygota</taxon>
        <taxon>Neoptera</taxon>
        <taxon>Endopterygota</taxon>
        <taxon>Diptera</taxon>
        <taxon>Nematocera</taxon>
        <taxon>Chironomoidea</taxon>
        <taxon>Chironomidae</taxon>
        <taxon>Chironominae</taxon>
        <taxon>Chironomus</taxon>
    </lineage>
</organism>
<keyword evidence="3" id="KW-0813">Transport</keyword>
<keyword evidence="10" id="KW-0325">Glycoprotein</keyword>
<feature type="domain" description="Ionotropic glutamate receptor C-terminal" evidence="14">
    <location>
        <begin position="268"/>
        <end position="518"/>
    </location>
</feature>
<dbReference type="Pfam" id="PF00060">
    <property type="entry name" value="Lig_chan"/>
    <property type="match status" value="1"/>
</dbReference>
<name>A0A9P0NCV3_9DIPT</name>
<dbReference type="Gene3D" id="1.10.287.70">
    <property type="match status" value="1"/>
</dbReference>
<evidence type="ECO:0000259" key="15">
    <source>
        <dbReference type="Pfam" id="PF10613"/>
    </source>
</evidence>
<keyword evidence="4" id="KW-1003">Cell membrane</keyword>
<evidence type="ECO:0000256" key="13">
    <source>
        <dbReference type="SAM" id="Phobius"/>
    </source>
</evidence>
<keyword evidence="12" id="KW-0407">Ion channel</keyword>
<reference evidence="16" key="1">
    <citation type="submission" date="2022-01" db="EMBL/GenBank/DDBJ databases">
        <authorList>
            <person name="King R."/>
        </authorList>
    </citation>
    <scope>NUCLEOTIDE SEQUENCE</scope>
</reference>
<comment type="similarity">
    <text evidence="2">Belongs to the glutamate-gated ion channel (TC 1.A.10.1) family.</text>
</comment>
<evidence type="ECO:0000256" key="1">
    <source>
        <dbReference type="ARBA" id="ARBA00004651"/>
    </source>
</evidence>
<keyword evidence="6 13" id="KW-1133">Transmembrane helix</keyword>
<protein>
    <recommendedName>
        <fullName evidence="18">Ionotropic receptor</fullName>
    </recommendedName>
</protein>
<dbReference type="GO" id="GO:0005886">
    <property type="term" value="C:plasma membrane"/>
    <property type="evidence" value="ECO:0007669"/>
    <property type="project" value="UniProtKB-SubCell"/>
</dbReference>
<dbReference type="PANTHER" id="PTHR42643">
    <property type="entry name" value="IONOTROPIC RECEPTOR 20A-RELATED"/>
    <property type="match status" value="1"/>
</dbReference>
<dbReference type="Gene3D" id="3.40.190.10">
    <property type="entry name" value="Periplasmic binding protein-like II"/>
    <property type="match status" value="1"/>
</dbReference>
<keyword evidence="17" id="KW-1185">Reference proteome</keyword>
<keyword evidence="5 13" id="KW-0812">Transmembrane</keyword>
<evidence type="ECO:0000313" key="16">
    <source>
        <dbReference type="EMBL" id="CAH1718353.1"/>
    </source>
</evidence>
<dbReference type="EMBL" id="OU895878">
    <property type="protein sequence ID" value="CAH1718353.1"/>
    <property type="molecule type" value="Genomic_DNA"/>
</dbReference>
<keyword evidence="7" id="KW-0406">Ion transport</keyword>
<evidence type="ECO:0000259" key="14">
    <source>
        <dbReference type="Pfam" id="PF00060"/>
    </source>
</evidence>
<dbReference type="InterPro" id="IPR052192">
    <property type="entry name" value="Insect_Ionotropic_Sensory_Rcpt"/>
</dbReference>
<dbReference type="GO" id="GO:0015276">
    <property type="term" value="F:ligand-gated monoatomic ion channel activity"/>
    <property type="evidence" value="ECO:0007669"/>
    <property type="project" value="InterPro"/>
</dbReference>
<dbReference type="SUPFAM" id="SSF53850">
    <property type="entry name" value="Periplasmic binding protein-like II"/>
    <property type="match status" value="1"/>
</dbReference>
<keyword evidence="11" id="KW-1071">Ligand-gated ion channel</keyword>
<dbReference type="AlphaFoldDB" id="A0A9P0NCV3"/>
<dbReference type="Proteomes" id="UP001153620">
    <property type="component" value="Chromosome 2"/>
</dbReference>
<evidence type="ECO:0000256" key="4">
    <source>
        <dbReference type="ARBA" id="ARBA00022475"/>
    </source>
</evidence>
<evidence type="ECO:0000256" key="9">
    <source>
        <dbReference type="ARBA" id="ARBA00023170"/>
    </source>
</evidence>
<evidence type="ECO:0000256" key="5">
    <source>
        <dbReference type="ARBA" id="ARBA00022692"/>
    </source>
</evidence>
<sequence>MITSFFIQPSKATSKAQKSFLNIYSKISTDTFVIDGFYLMICINSLNFIEIQEISKLLWSIFVYNIDFLLVDVDNINKINLLTFIPFLKCENSSCRYEQKEVCGNTKPVIINQYVNGSFQLKSNHFPEKISNLHQCPVKIVTFNCPPMMMINYTVSNDGVKSFKLFGVDGEMTNTLAEELNFKIDLYHISDLIRWGSLSPNGTSKGALKMIIEKEADLTVGMYTITYLRTLFMATSESYYSVPFILIVPPGSPFSSFEKLFRPFQLFVWIFLLLTFIIAFIVILIIKLQRNSVRAFVFGRGNRSPFLNVLIAFVGGSQTQLPQRNFARTLLMIYLLFCLVKRSLYQGALFQFLQVDDRHNEIQSIDELVEKDFKVFMLPSSLEHTQNMKFKDKRKWVNATVLLDKRAETTDPLAKHAVSSSLEQVSYYNKLNYRDNTLTVCKEYLFTFQYGIYFRKNSYLVKSFNRKISLFKTSGLIDFWASDYISNTYLNIKKESDGPRMLNVEQLMGGFQVLLIGIITASILFICEVIARKCRISLMQRFFRFFA</sequence>
<evidence type="ECO:0000313" key="17">
    <source>
        <dbReference type="Proteomes" id="UP001153620"/>
    </source>
</evidence>
<evidence type="ECO:0000256" key="11">
    <source>
        <dbReference type="ARBA" id="ARBA00023286"/>
    </source>
</evidence>
<feature type="transmembrane region" description="Helical" evidence="13">
    <location>
        <begin position="326"/>
        <end position="345"/>
    </location>
</feature>
<dbReference type="GO" id="GO:0050906">
    <property type="term" value="P:detection of stimulus involved in sensory perception"/>
    <property type="evidence" value="ECO:0007669"/>
    <property type="project" value="UniProtKB-ARBA"/>
</dbReference>